<comment type="subcellular location">
    <subcellularLocation>
        <location evidence="2">Peroxisome</location>
    </subcellularLocation>
</comment>
<comment type="caution">
    <text evidence="11">The sequence shown here is derived from an EMBL/GenBank/DDBJ whole genome shotgun (WGS) entry which is preliminary data.</text>
</comment>
<dbReference type="Pfam" id="PF22924">
    <property type="entry name" value="ACOX_C_alpha1"/>
    <property type="match status" value="1"/>
</dbReference>
<dbReference type="FunFam" id="2.40.110.10:FF:000003">
    <property type="entry name" value="Acyl-coenzyme A oxidase"/>
    <property type="match status" value="1"/>
</dbReference>
<protein>
    <submittedName>
        <fullName evidence="11">Peroxisomal acyl-coenzyme A oxidase 1 isoform X2</fullName>
    </submittedName>
</protein>
<proteinExistence type="inferred from homology"/>
<keyword evidence="7" id="KW-0276">Fatty acid metabolism</keyword>
<dbReference type="Proteomes" id="UP001152795">
    <property type="component" value="Unassembled WGS sequence"/>
</dbReference>
<evidence type="ECO:0000256" key="2">
    <source>
        <dbReference type="ARBA" id="ARBA00004275"/>
    </source>
</evidence>
<keyword evidence="6" id="KW-0274">FAD</keyword>
<evidence type="ECO:0000256" key="5">
    <source>
        <dbReference type="ARBA" id="ARBA00022630"/>
    </source>
</evidence>
<evidence type="ECO:0000256" key="9">
    <source>
        <dbReference type="ARBA" id="ARBA00023098"/>
    </source>
</evidence>
<keyword evidence="5" id="KW-0285">Flavoprotein</keyword>
<evidence type="ECO:0000256" key="3">
    <source>
        <dbReference type="ARBA" id="ARBA00004846"/>
    </source>
</evidence>
<organism evidence="11 12">
    <name type="scientific">Paramuricea clavata</name>
    <name type="common">Red gorgonian</name>
    <name type="synonym">Violescent sea-whip</name>
    <dbReference type="NCBI Taxonomy" id="317549"/>
    <lineage>
        <taxon>Eukaryota</taxon>
        <taxon>Metazoa</taxon>
        <taxon>Cnidaria</taxon>
        <taxon>Anthozoa</taxon>
        <taxon>Octocorallia</taxon>
        <taxon>Malacalcyonacea</taxon>
        <taxon>Plexauridae</taxon>
        <taxon>Paramuricea</taxon>
    </lineage>
</organism>
<evidence type="ECO:0000256" key="8">
    <source>
        <dbReference type="ARBA" id="ARBA00023002"/>
    </source>
</evidence>
<sequence>HVRDASSRRMEPTNRLALMANVDFELTRASTTATRRQRLYQYSKSLKRIDIVLALFTTPNHKFSLCFGRRRRVAVLNRKNQSTPEQLEKWMPLIKKYKIIGTYAQTEMGHGTFVRGLETTATYNPETETFVMHSPTLTATKWWPGGLAHTSTHAIIMARLITGGKDYGIHAFLVQIRSLEDHSVLPGIKVGSIGPKMSYDVVDNGFLNFNKVHIPRQNMLMKYSQVSRVGEYSRLKRDSEKLTYISMVATRAFIAFNTARELSKACTIAIRYSAVRRQSKLDESKSELQVLDYKTQQYALLPVLATSYAFWFTAFEITKLYFRVQMEINDGNLSNAQELHATSAGIKAFTTQNAATGVETCRFRCGGHGFSMSSGLPTIYGDHVAPSCTYEGDNIVMLLQTARYLVKCCSRLASGQPVTTPTAAYLTAVAKETACVASSPQDFRNPEILVRAYKHRAARLVLAVSRKLQQNTSKGVSPGDARNICSVELVRAAQAHCHQFVVEQFANVIQNESFSATLRPVMEAMFRLYCVHGIVEQAKDFLEDGYMNGEQVNMANDVLMELLDEIRPNAIGLVDAFDYSDYCLNSVLGRYDGNVYEHLMKWAEKFPLNKNEVMPAYEKQVSSFVENSLYDLQHGFRCQRSCVTQLLSVLHDLGRTLDSGKETDLIYLDFAEAFDSVSHSKLLFKLKSFGISGPLLNWFADYLRDRKQCVVVEGASSSFLNVPSGVPQGSVIGPLLFILYVNDLPE</sequence>
<dbReference type="InterPro" id="IPR002655">
    <property type="entry name" value="Acyl-CoA_oxidase_C"/>
</dbReference>
<accession>A0A7D9ICD1</accession>
<dbReference type="Gene3D" id="1.20.140.10">
    <property type="entry name" value="Butyryl-CoA Dehydrogenase, subunit A, domain 3"/>
    <property type="match status" value="2"/>
</dbReference>
<evidence type="ECO:0000313" key="12">
    <source>
        <dbReference type="Proteomes" id="UP001152795"/>
    </source>
</evidence>
<comment type="cofactor">
    <cofactor evidence="1">
        <name>FAD</name>
        <dbReference type="ChEBI" id="CHEBI:57692"/>
    </cofactor>
</comment>
<dbReference type="PANTHER" id="PTHR10909">
    <property type="entry name" value="ELECTRON TRANSPORT OXIDOREDUCTASE"/>
    <property type="match status" value="1"/>
</dbReference>
<keyword evidence="8" id="KW-0560">Oxidoreductase</keyword>
<dbReference type="InterPro" id="IPR000477">
    <property type="entry name" value="RT_dom"/>
</dbReference>
<keyword evidence="12" id="KW-1185">Reference proteome</keyword>
<dbReference type="SUPFAM" id="SSF56672">
    <property type="entry name" value="DNA/RNA polymerases"/>
    <property type="match status" value="1"/>
</dbReference>
<dbReference type="SUPFAM" id="SSF56645">
    <property type="entry name" value="Acyl-CoA dehydrogenase NM domain-like"/>
    <property type="match status" value="1"/>
</dbReference>
<dbReference type="GO" id="GO:0033540">
    <property type="term" value="P:fatty acid beta-oxidation using acyl-CoA oxidase"/>
    <property type="evidence" value="ECO:0007669"/>
    <property type="project" value="TreeGrafter"/>
</dbReference>
<dbReference type="InterPro" id="IPR055060">
    <property type="entry name" value="ACOX_C_alpha1"/>
</dbReference>
<dbReference type="GO" id="GO:0003997">
    <property type="term" value="F:acyl-CoA oxidase activity"/>
    <property type="evidence" value="ECO:0007669"/>
    <property type="project" value="InterPro"/>
</dbReference>
<dbReference type="Pfam" id="PF01756">
    <property type="entry name" value="ACOX"/>
    <property type="match status" value="1"/>
</dbReference>
<dbReference type="InterPro" id="IPR012258">
    <property type="entry name" value="Acyl-CoA_oxidase"/>
</dbReference>
<dbReference type="GO" id="GO:0005777">
    <property type="term" value="C:peroxisome"/>
    <property type="evidence" value="ECO:0007669"/>
    <property type="project" value="UniProtKB-SubCell"/>
</dbReference>
<evidence type="ECO:0000256" key="6">
    <source>
        <dbReference type="ARBA" id="ARBA00022827"/>
    </source>
</evidence>
<reference evidence="11" key="1">
    <citation type="submission" date="2020-04" db="EMBL/GenBank/DDBJ databases">
        <authorList>
            <person name="Alioto T."/>
            <person name="Alioto T."/>
            <person name="Gomez Garrido J."/>
        </authorList>
    </citation>
    <scope>NUCLEOTIDE SEQUENCE</scope>
    <source>
        <strain evidence="11">A484AB</strain>
    </source>
</reference>
<keyword evidence="9" id="KW-0443">Lipid metabolism</keyword>
<feature type="non-terminal residue" evidence="11">
    <location>
        <position position="1"/>
    </location>
</feature>
<dbReference type="GO" id="GO:0000038">
    <property type="term" value="P:very long-chain fatty acid metabolic process"/>
    <property type="evidence" value="ECO:0007669"/>
    <property type="project" value="TreeGrafter"/>
</dbReference>
<evidence type="ECO:0000313" key="11">
    <source>
        <dbReference type="EMBL" id="CAB4002269.1"/>
    </source>
</evidence>
<dbReference type="InterPro" id="IPR043502">
    <property type="entry name" value="DNA/RNA_pol_sf"/>
</dbReference>
<gene>
    <name evidence="11" type="ORF">PACLA_8A011356</name>
</gene>
<dbReference type="GO" id="GO:0005504">
    <property type="term" value="F:fatty acid binding"/>
    <property type="evidence" value="ECO:0007669"/>
    <property type="project" value="TreeGrafter"/>
</dbReference>
<feature type="non-terminal residue" evidence="11">
    <location>
        <position position="746"/>
    </location>
</feature>
<name>A0A7D9ICD1_PARCT</name>
<dbReference type="Gene3D" id="2.40.110.10">
    <property type="entry name" value="Butyryl-CoA Dehydrogenase, subunit A, domain 2"/>
    <property type="match status" value="1"/>
</dbReference>
<evidence type="ECO:0000256" key="4">
    <source>
        <dbReference type="ARBA" id="ARBA00006288"/>
    </source>
</evidence>
<comment type="pathway">
    <text evidence="3">Lipid metabolism; peroxisomal fatty acid beta-oxidation.</text>
</comment>
<dbReference type="InterPro" id="IPR036250">
    <property type="entry name" value="AcylCo_DH-like_C"/>
</dbReference>
<dbReference type="InterPro" id="IPR046373">
    <property type="entry name" value="Acyl-CoA_Oxase/DH_mid-dom_sf"/>
</dbReference>
<keyword evidence="10" id="KW-0576">Peroxisome</keyword>
<dbReference type="EMBL" id="CACRXK020004308">
    <property type="protein sequence ID" value="CAB4002269.1"/>
    <property type="molecule type" value="Genomic_DNA"/>
</dbReference>
<dbReference type="OrthoDB" id="538336at2759"/>
<dbReference type="PROSITE" id="PS50878">
    <property type="entry name" value="RT_POL"/>
    <property type="match status" value="1"/>
</dbReference>
<dbReference type="FunFam" id="1.20.140.10:FF:000005">
    <property type="entry name" value="Acyl-coenzyme A oxidase"/>
    <property type="match status" value="1"/>
</dbReference>
<evidence type="ECO:0000256" key="7">
    <source>
        <dbReference type="ARBA" id="ARBA00022832"/>
    </source>
</evidence>
<dbReference type="AlphaFoldDB" id="A0A7D9ICD1"/>
<dbReference type="GO" id="GO:0055088">
    <property type="term" value="P:lipid homeostasis"/>
    <property type="evidence" value="ECO:0007669"/>
    <property type="project" value="TreeGrafter"/>
</dbReference>
<evidence type="ECO:0000256" key="10">
    <source>
        <dbReference type="ARBA" id="ARBA00023140"/>
    </source>
</evidence>
<dbReference type="GO" id="GO:0071949">
    <property type="term" value="F:FAD binding"/>
    <property type="evidence" value="ECO:0007669"/>
    <property type="project" value="InterPro"/>
</dbReference>
<dbReference type="FunFam" id="1.20.140.10:FF:000013">
    <property type="entry name" value="Acyl-coenzyme A oxidase"/>
    <property type="match status" value="1"/>
</dbReference>
<dbReference type="InterPro" id="IPR009100">
    <property type="entry name" value="AcylCoA_DH/oxidase_NM_dom_sf"/>
</dbReference>
<dbReference type="PANTHER" id="PTHR10909:SF344">
    <property type="entry name" value="PEROXISOMAL ACYL-COENZYME A OXIDASE 2"/>
    <property type="match status" value="1"/>
</dbReference>
<comment type="similarity">
    <text evidence="4">Belongs to the acyl-CoA oxidase family.</text>
</comment>
<dbReference type="SUPFAM" id="SSF47203">
    <property type="entry name" value="Acyl-CoA dehydrogenase C-terminal domain-like"/>
    <property type="match status" value="2"/>
</dbReference>
<evidence type="ECO:0000256" key="1">
    <source>
        <dbReference type="ARBA" id="ARBA00001974"/>
    </source>
</evidence>